<accession>A0A9P0JPZ0</accession>
<organism evidence="1 2">
    <name type="scientific">Acanthoscelides obtectus</name>
    <name type="common">Bean weevil</name>
    <name type="synonym">Bruchus obtectus</name>
    <dbReference type="NCBI Taxonomy" id="200917"/>
    <lineage>
        <taxon>Eukaryota</taxon>
        <taxon>Metazoa</taxon>
        <taxon>Ecdysozoa</taxon>
        <taxon>Arthropoda</taxon>
        <taxon>Hexapoda</taxon>
        <taxon>Insecta</taxon>
        <taxon>Pterygota</taxon>
        <taxon>Neoptera</taxon>
        <taxon>Endopterygota</taxon>
        <taxon>Coleoptera</taxon>
        <taxon>Polyphaga</taxon>
        <taxon>Cucujiformia</taxon>
        <taxon>Chrysomeloidea</taxon>
        <taxon>Chrysomelidae</taxon>
        <taxon>Bruchinae</taxon>
        <taxon>Bruchini</taxon>
        <taxon>Acanthoscelides</taxon>
    </lineage>
</organism>
<evidence type="ECO:0000313" key="2">
    <source>
        <dbReference type="Proteomes" id="UP001152888"/>
    </source>
</evidence>
<sequence>MISQTYQRYWMYVNIHLKDSNSPVKMKFTIFAVVFIYFLNHGVFHVQAEIEESLADLMLEQLYSLKCEKKYLIIKNN</sequence>
<protein>
    <submittedName>
        <fullName evidence="1">Uncharacterized protein</fullName>
    </submittedName>
</protein>
<name>A0A9P0JPZ0_ACAOB</name>
<dbReference type="Proteomes" id="UP001152888">
    <property type="component" value="Unassembled WGS sequence"/>
</dbReference>
<keyword evidence="2" id="KW-1185">Reference proteome</keyword>
<dbReference type="AlphaFoldDB" id="A0A9P0JPZ0"/>
<evidence type="ECO:0000313" key="1">
    <source>
        <dbReference type="EMBL" id="CAH1957870.1"/>
    </source>
</evidence>
<reference evidence="1" key="1">
    <citation type="submission" date="2022-03" db="EMBL/GenBank/DDBJ databases">
        <authorList>
            <person name="Sayadi A."/>
        </authorList>
    </citation>
    <scope>NUCLEOTIDE SEQUENCE</scope>
</reference>
<comment type="caution">
    <text evidence="1">The sequence shown here is derived from an EMBL/GenBank/DDBJ whole genome shotgun (WGS) entry which is preliminary data.</text>
</comment>
<dbReference type="EMBL" id="CAKOFQ010006674">
    <property type="protein sequence ID" value="CAH1957870.1"/>
    <property type="molecule type" value="Genomic_DNA"/>
</dbReference>
<dbReference type="OrthoDB" id="6765841at2759"/>
<proteinExistence type="predicted"/>
<gene>
    <name evidence="1" type="ORF">ACAOBT_LOCUS2331</name>
</gene>